<evidence type="ECO:0000256" key="1">
    <source>
        <dbReference type="SAM" id="SignalP"/>
    </source>
</evidence>
<proteinExistence type="predicted"/>
<dbReference type="Gene3D" id="3.40.50.2300">
    <property type="match status" value="2"/>
</dbReference>
<gene>
    <name evidence="2" type="ORF">LIP_2701</name>
</gene>
<sequence length="322" mass="33945">MHRWIRAARALLPLVLAAVGFSPLGVHAAQEVRVGVIQIVEHPSLDQARQGFLDRMAELGYMVRADYQNAQGDMATAQIIARRLAGANPDLILAIATPTAQAAAQATSSIPILITAVTDAQAAGLVQSNERPGTNVTGTSDLNPVDQQLALIPRLDPSARRVGVLYNAGEANSLVQVEWARKAAGDLGLTLVEATVASSSEVLQAAQSLVGRVDALYVPTDNTVVSALESVIQVAEQSKLPMVVGEPDSVARGGLITVGIDYYELGRQTAEMADQVLKGADPAQMPIQYQANPRLVVNPAAAERMGVRLPEELLAQAEQVGS</sequence>
<dbReference type="KEGG" id="lpil:LIP_2701"/>
<feature type="signal peptide" evidence="1">
    <location>
        <begin position="1"/>
        <end position="28"/>
    </location>
</feature>
<dbReference type="AlphaFoldDB" id="A0A0K2SN41"/>
<dbReference type="STRING" id="1555112.LIP_2701"/>
<dbReference type="PANTHER" id="PTHR35271">
    <property type="entry name" value="ABC TRANSPORTER, SUBSTRATE-BINDING LIPOPROTEIN-RELATED"/>
    <property type="match status" value="1"/>
</dbReference>
<reference evidence="3" key="1">
    <citation type="submission" date="2015-07" db="EMBL/GenBank/DDBJ databases">
        <title>Complete genome sequence and phylogenetic analysis of Limnochorda pilosa.</title>
        <authorList>
            <person name="Watanabe M."/>
            <person name="Kojima H."/>
            <person name="Fukui M."/>
        </authorList>
    </citation>
    <scope>NUCLEOTIDE SEQUENCE [LARGE SCALE GENOMIC DNA]</scope>
    <source>
        <strain evidence="3">HC45</strain>
    </source>
</reference>
<keyword evidence="1" id="KW-0732">Signal</keyword>
<dbReference type="PATRIC" id="fig|1555112.3.peg.2742"/>
<protein>
    <submittedName>
        <fullName evidence="2">ABC transporter substrate-binding protein</fullName>
    </submittedName>
</protein>
<dbReference type="InterPro" id="IPR028082">
    <property type="entry name" value="Peripla_BP_I"/>
</dbReference>
<dbReference type="InterPro" id="IPR007487">
    <property type="entry name" value="ABC_transpt-TYRBP-like"/>
</dbReference>
<dbReference type="SUPFAM" id="SSF53822">
    <property type="entry name" value="Periplasmic binding protein-like I"/>
    <property type="match status" value="1"/>
</dbReference>
<dbReference type="PANTHER" id="PTHR35271:SF1">
    <property type="entry name" value="ABC TRANSPORTER, SUBSTRATE-BINDING LIPOPROTEIN"/>
    <property type="match status" value="1"/>
</dbReference>
<keyword evidence="3" id="KW-1185">Reference proteome</keyword>
<name>A0A0K2SN41_LIMPI</name>
<reference evidence="3" key="2">
    <citation type="journal article" date="2016" name="Int. J. Syst. Evol. Microbiol.">
        <title>Complete genome sequence and cell structure of Limnochorda pilosa, a Gram-negative spore-former within the phylum Firmicutes.</title>
        <authorList>
            <person name="Watanabe M."/>
            <person name="Kojima H."/>
            <person name="Fukui M."/>
        </authorList>
    </citation>
    <scope>NUCLEOTIDE SEQUENCE [LARGE SCALE GENOMIC DNA]</scope>
    <source>
        <strain evidence="3">HC45</strain>
    </source>
</reference>
<evidence type="ECO:0000313" key="2">
    <source>
        <dbReference type="EMBL" id="BAS28531.1"/>
    </source>
</evidence>
<accession>A0A0K2SN41</accession>
<feature type="chain" id="PRO_5005487053" evidence="1">
    <location>
        <begin position="29"/>
        <end position="322"/>
    </location>
</feature>
<dbReference type="Pfam" id="PF04392">
    <property type="entry name" value="ABC_sub_bind"/>
    <property type="match status" value="1"/>
</dbReference>
<organism evidence="2 3">
    <name type="scientific">Limnochorda pilosa</name>
    <dbReference type="NCBI Taxonomy" id="1555112"/>
    <lineage>
        <taxon>Bacteria</taxon>
        <taxon>Bacillati</taxon>
        <taxon>Bacillota</taxon>
        <taxon>Limnochordia</taxon>
        <taxon>Limnochordales</taxon>
        <taxon>Limnochordaceae</taxon>
        <taxon>Limnochorda</taxon>
    </lineage>
</organism>
<dbReference type="EMBL" id="AP014924">
    <property type="protein sequence ID" value="BAS28531.1"/>
    <property type="molecule type" value="Genomic_DNA"/>
</dbReference>
<dbReference type="CDD" id="cd06325">
    <property type="entry name" value="PBP1_ABC_unchar_transporter"/>
    <property type="match status" value="1"/>
</dbReference>
<dbReference type="RefSeq" id="WP_068142014.1">
    <property type="nucleotide sequence ID" value="NZ_AP014924.1"/>
</dbReference>
<evidence type="ECO:0000313" key="3">
    <source>
        <dbReference type="Proteomes" id="UP000065807"/>
    </source>
</evidence>
<dbReference type="Proteomes" id="UP000065807">
    <property type="component" value="Chromosome"/>
</dbReference>